<sequence length="356" mass="38125">MATRRFEAPNDAALDALYEDIAHKDLQPLWELSGLLTPAPKVKAVPHRWRGKELRELGERAGELVPVDRGGDRRVLSLSNPGLGGVPYATSTLWGAVQYLGPGETAPAHRHTPAALRFVLEGEGVWTLVDGDPLHMSAGDLVLTPSWTWHEHHNPGDTSMTWFDALDLPLVEALDAVFFEPGQGRTVPSATAARSASERRFGGGPGLLPGGSTAPAPAHSPLLRYQWADTDRALTDQLAEAGSKAGRTGHAHVRFADPTNGRDVMPTMRCEMHRYLPGHTAPAERRTGSALVAVFRGTGAVELDGVPHALAPGDLIAIPSWTSVRVLADEPMDLFSVSDAPVLEALSLFRAETDAG</sequence>
<feature type="domain" description="Cupin type-2" evidence="4">
    <location>
        <begin position="274"/>
        <end position="337"/>
    </location>
</feature>
<dbReference type="RefSeq" id="WP_189327571.1">
    <property type="nucleotide sequence ID" value="NZ_BMPQ01000053.1"/>
</dbReference>
<dbReference type="InterPro" id="IPR047183">
    <property type="entry name" value="GDO-like"/>
</dbReference>
<protein>
    <submittedName>
        <fullName evidence="5">Gentisate 1,2-dioxygenase</fullName>
    </submittedName>
</protein>
<feature type="domain" description="Cupin type-2" evidence="4">
    <location>
        <begin position="98"/>
        <end position="164"/>
    </location>
</feature>
<feature type="region of interest" description="Disordered" evidence="3">
    <location>
        <begin position="185"/>
        <end position="215"/>
    </location>
</feature>
<name>A0A917RNM0_9ACTN</name>
<keyword evidence="6" id="KW-1185">Reference proteome</keyword>
<dbReference type="AlphaFoldDB" id="A0A917RNM0"/>
<keyword evidence="2" id="KW-0560">Oxidoreductase</keyword>
<evidence type="ECO:0000256" key="3">
    <source>
        <dbReference type="SAM" id="MobiDB-lite"/>
    </source>
</evidence>
<dbReference type="PANTHER" id="PTHR41517">
    <property type="entry name" value="1,2-DIOXYGENASE PROTEIN-RELATED"/>
    <property type="match status" value="1"/>
</dbReference>
<dbReference type="InterPro" id="IPR014710">
    <property type="entry name" value="RmlC-like_jellyroll"/>
</dbReference>
<dbReference type="InterPro" id="IPR011051">
    <property type="entry name" value="RmlC_Cupin_sf"/>
</dbReference>
<reference evidence="5" key="1">
    <citation type="journal article" date="2014" name="Int. J. Syst. Evol. Microbiol.">
        <title>Complete genome sequence of Corynebacterium casei LMG S-19264T (=DSM 44701T), isolated from a smear-ripened cheese.</title>
        <authorList>
            <consortium name="US DOE Joint Genome Institute (JGI-PGF)"/>
            <person name="Walter F."/>
            <person name="Albersmeier A."/>
            <person name="Kalinowski J."/>
            <person name="Ruckert C."/>
        </authorList>
    </citation>
    <scope>NUCLEOTIDE SEQUENCE</scope>
    <source>
        <strain evidence="5">JCM 3035</strain>
    </source>
</reference>
<evidence type="ECO:0000256" key="2">
    <source>
        <dbReference type="ARBA" id="ARBA00023002"/>
    </source>
</evidence>
<dbReference type="CDD" id="cd02216">
    <property type="entry name" value="cupin_GDO-like_N"/>
    <property type="match status" value="1"/>
</dbReference>
<organism evidence="5 6">
    <name type="scientific">Streptomyces flaveus</name>
    <dbReference type="NCBI Taxonomy" id="66370"/>
    <lineage>
        <taxon>Bacteria</taxon>
        <taxon>Bacillati</taxon>
        <taxon>Actinomycetota</taxon>
        <taxon>Actinomycetes</taxon>
        <taxon>Kitasatosporales</taxon>
        <taxon>Streptomycetaceae</taxon>
        <taxon>Streptomyces</taxon>
        <taxon>Streptomyces aurantiacus group</taxon>
    </lineage>
</organism>
<reference evidence="5" key="2">
    <citation type="submission" date="2020-09" db="EMBL/GenBank/DDBJ databases">
        <authorList>
            <person name="Sun Q."/>
            <person name="Ohkuma M."/>
        </authorList>
    </citation>
    <scope>NUCLEOTIDE SEQUENCE</scope>
    <source>
        <strain evidence="5">JCM 3035</strain>
    </source>
</reference>
<dbReference type="GO" id="GO:0051213">
    <property type="term" value="F:dioxygenase activity"/>
    <property type="evidence" value="ECO:0007669"/>
    <property type="project" value="UniProtKB-KW"/>
</dbReference>
<dbReference type="Proteomes" id="UP000637788">
    <property type="component" value="Unassembled WGS sequence"/>
</dbReference>
<gene>
    <name evidence="5" type="ORF">GCM10010094_90780</name>
</gene>
<accession>A0A917RNM0</accession>
<evidence type="ECO:0000259" key="4">
    <source>
        <dbReference type="Pfam" id="PF07883"/>
    </source>
</evidence>
<evidence type="ECO:0000313" key="6">
    <source>
        <dbReference type="Proteomes" id="UP000637788"/>
    </source>
</evidence>
<dbReference type="InterPro" id="IPR013096">
    <property type="entry name" value="Cupin_2"/>
</dbReference>
<proteinExistence type="predicted"/>
<evidence type="ECO:0000313" key="5">
    <source>
        <dbReference type="EMBL" id="GGL15719.1"/>
    </source>
</evidence>
<dbReference type="CDD" id="cd06992">
    <property type="entry name" value="cupin_GDO-like_C"/>
    <property type="match status" value="1"/>
</dbReference>
<dbReference type="Pfam" id="PF07883">
    <property type="entry name" value="Cupin_2"/>
    <property type="match status" value="2"/>
</dbReference>
<dbReference type="PANTHER" id="PTHR41517:SF1">
    <property type="entry name" value="CUPIN"/>
    <property type="match status" value="1"/>
</dbReference>
<keyword evidence="1" id="KW-0223">Dioxygenase</keyword>
<dbReference type="SUPFAM" id="SSF51182">
    <property type="entry name" value="RmlC-like cupins"/>
    <property type="match status" value="1"/>
</dbReference>
<dbReference type="EMBL" id="BMPQ01000053">
    <property type="protein sequence ID" value="GGL15719.1"/>
    <property type="molecule type" value="Genomic_DNA"/>
</dbReference>
<evidence type="ECO:0000256" key="1">
    <source>
        <dbReference type="ARBA" id="ARBA00022964"/>
    </source>
</evidence>
<comment type="caution">
    <text evidence="5">The sequence shown here is derived from an EMBL/GenBank/DDBJ whole genome shotgun (WGS) entry which is preliminary data.</text>
</comment>
<dbReference type="Gene3D" id="2.60.120.10">
    <property type="entry name" value="Jelly Rolls"/>
    <property type="match status" value="1"/>
</dbReference>